<organism evidence="2 3">
    <name type="scientific">Microbacterium maritypicum</name>
    <name type="common">Microbacterium liquefaciens</name>
    <dbReference type="NCBI Taxonomy" id="33918"/>
    <lineage>
        <taxon>Bacteria</taxon>
        <taxon>Bacillati</taxon>
        <taxon>Actinomycetota</taxon>
        <taxon>Actinomycetes</taxon>
        <taxon>Micrococcales</taxon>
        <taxon>Microbacteriaceae</taxon>
        <taxon>Microbacterium</taxon>
    </lineage>
</organism>
<evidence type="ECO:0000313" key="2">
    <source>
        <dbReference type="EMBL" id="GEC76719.1"/>
    </source>
</evidence>
<dbReference type="EMBL" id="BJNQ01000024">
    <property type="protein sequence ID" value="GEC76719.1"/>
    <property type="molecule type" value="Genomic_DNA"/>
</dbReference>
<keyword evidence="1" id="KW-0472">Membrane</keyword>
<comment type="caution">
    <text evidence="2">The sequence shown here is derived from an EMBL/GenBank/DDBJ whole genome shotgun (WGS) entry which is preliminary data.</text>
</comment>
<sequence>MSNTTAYETDEREERAPSFVVGAWRNRRWTRSSSSILLGLIPTALVIMSGGQLPVIGPALAEAGLLTPATAPVVAGITAAIALLNLVLFPFAREAYYRSTVALREGLSGVFVLGWMFLIVVVCRIAMLFVIWAVSIPAGILGLITLGDEDRRGLGWRIS</sequence>
<reference evidence="2 3" key="1">
    <citation type="submission" date="2019-06" db="EMBL/GenBank/DDBJ databases">
        <title>Whole genome shotgun sequence of Microbacterium liquefaciens NBRC 15037.</title>
        <authorList>
            <person name="Hosoyama A."/>
            <person name="Uohara A."/>
            <person name="Ohji S."/>
            <person name="Ichikawa N."/>
        </authorList>
    </citation>
    <scope>NUCLEOTIDE SEQUENCE [LARGE SCALE GENOMIC DNA]</scope>
    <source>
        <strain evidence="2 3">NBRC 15037</strain>
    </source>
</reference>
<dbReference type="AlphaFoldDB" id="A0A4Y4BAX0"/>
<feature type="transmembrane region" description="Helical" evidence="1">
    <location>
        <begin position="69"/>
        <end position="89"/>
    </location>
</feature>
<dbReference type="RefSeq" id="WP_141387837.1">
    <property type="nucleotide sequence ID" value="NZ_BJNQ01000024.1"/>
</dbReference>
<evidence type="ECO:0000313" key="3">
    <source>
        <dbReference type="Proteomes" id="UP000317410"/>
    </source>
</evidence>
<accession>A0A4Y4BAX0</accession>
<protein>
    <submittedName>
        <fullName evidence="2">Uncharacterized protein</fullName>
    </submittedName>
</protein>
<keyword evidence="1" id="KW-0812">Transmembrane</keyword>
<feature type="transmembrane region" description="Helical" evidence="1">
    <location>
        <begin position="125"/>
        <end position="147"/>
    </location>
</feature>
<dbReference type="Proteomes" id="UP000317410">
    <property type="component" value="Unassembled WGS sequence"/>
</dbReference>
<feature type="transmembrane region" description="Helical" evidence="1">
    <location>
        <begin position="101"/>
        <end position="119"/>
    </location>
</feature>
<keyword evidence="1" id="KW-1133">Transmembrane helix</keyword>
<gene>
    <name evidence="2" type="ORF">MLI01_28640</name>
</gene>
<proteinExistence type="predicted"/>
<feature type="transmembrane region" description="Helical" evidence="1">
    <location>
        <begin position="35"/>
        <end position="57"/>
    </location>
</feature>
<name>A0A4Y4BAX0_MICMQ</name>
<evidence type="ECO:0000256" key="1">
    <source>
        <dbReference type="SAM" id="Phobius"/>
    </source>
</evidence>